<reference evidence="2 3" key="1">
    <citation type="submission" date="2021-01" db="EMBL/GenBank/DDBJ databases">
        <title>Whole genome shotgun sequence of Planobispora longispora NBRC 13918.</title>
        <authorList>
            <person name="Komaki H."/>
            <person name="Tamura T."/>
        </authorList>
    </citation>
    <scope>NUCLEOTIDE SEQUENCE [LARGE SCALE GENOMIC DNA]</scope>
    <source>
        <strain evidence="2 3">NBRC 13918</strain>
    </source>
</reference>
<evidence type="ECO:0000313" key="3">
    <source>
        <dbReference type="Proteomes" id="UP000616724"/>
    </source>
</evidence>
<dbReference type="AlphaFoldDB" id="A0A8J3W9B5"/>
<feature type="transmembrane region" description="Helical" evidence="1">
    <location>
        <begin position="12"/>
        <end position="35"/>
    </location>
</feature>
<evidence type="ECO:0000313" key="2">
    <source>
        <dbReference type="EMBL" id="GIH80627.1"/>
    </source>
</evidence>
<feature type="transmembrane region" description="Helical" evidence="1">
    <location>
        <begin position="113"/>
        <end position="133"/>
    </location>
</feature>
<keyword evidence="1" id="KW-0472">Membrane</keyword>
<keyword evidence="3" id="KW-1185">Reference proteome</keyword>
<organism evidence="2 3">
    <name type="scientific">Planobispora longispora</name>
    <dbReference type="NCBI Taxonomy" id="28887"/>
    <lineage>
        <taxon>Bacteria</taxon>
        <taxon>Bacillati</taxon>
        <taxon>Actinomycetota</taxon>
        <taxon>Actinomycetes</taxon>
        <taxon>Streptosporangiales</taxon>
        <taxon>Streptosporangiaceae</taxon>
        <taxon>Planobispora</taxon>
    </lineage>
</organism>
<feature type="transmembrane region" description="Helical" evidence="1">
    <location>
        <begin position="55"/>
        <end position="74"/>
    </location>
</feature>
<comment type="caution">
    <text evidence="2">The sequence shown here is derived from an EMBL/GenBank/DDBJ whole genome shotgun (WGS) entry which is preliminary data.</text>
</comment>
<sequence>MQESKQLRRTVRLIAAVLGGALVAGVVVGVVARLLMSGILFAAGMPTSFSAGGTAGVLIVFTVLAVPAAATAAARPAIRHAGRWATTAVTGWGSARTGLSDAKVLLLADESRLAVIAGVIVAFAVTVAAHGWLAQYAARRLAGPREP</sequence>
<dbReference type="EMBL" id="BOOH01000062">
    <property type="protein sequence ID" value="GIH80627.1"/>
    <property type="molecule type" value="Genomic_DNA"/>
</dbReference>
<dbReference type="RefSeq" id="WP_203895053.1">
    <property type="nucleotide sequence ID" value="NZ_BOOH01000062.1"/>
</dbReference>
<dbReference type="Proteomes" id="UP000616724">
    <property type="component" value="Unassembled WGS sequence"/>
</dbReference>
<accession>A0A8J3W9B5</accession>
<keyword evidence="1" id="KW-0812">Transmembrane</keyword>
<name>A0A8J3W9B5_9ACTN</name>
<proteinExistence type="predicted"/>
<keyword evidence="1" id="KW-1133">Transmembrane helix</keyword>
<gene>
    <name evidence="2" type="ORF">Plo01_70560</name>
</gene>
<evidence type="ECO:0000256" key="1">
    <source>
        <dbReference type="SAM" id="Phobius"/>
    </source>
</evidence>
<protein>
    <submittedName>
        <fullName evidence="2">Uncharacterized protein</fullName>
    </submittedName>
</protein>